<evidence type="ECO:0000256" key="11">
    <source>
        <dbReference type="ARBA" id="ARBA00048818"/>
    </source>
</evidence>
<organism evidence="12 13">
    <name type="scientific">Cotesia typhae</name>
    <dbReference type="NCBI Taxonomy" id="2053667"/>
    <lineage>
        <taxon>Eukaryota</taxon>
        <taxon>Metazoa</taxon>
        <taxon>Ecdysozoa</taxon>
        <taxon>Arthropoda</taxon>
        <taxon>Hexapoda</taxon>
        <taxon>Insecta</taxon>
        <taxon>Pterygota</taxon>
        <taxon>Neoptera</taxon>
        <taxon>Endopterygota</taxon>
        <taxon>Hymenoptera</taxon>
        <taxon>Apocrita</taxon>
        <taxon>Ichneumonoidea</taxon>
        <taxon>Braconidae</taxon>
        <taxon>Microgastrinae</taxon>
        <taxon>Cotesia</taxon>
    </lineage>
</organism>
<reference evidence="12" key="1">
    <citation type="submission" date="2020-03" db="EMBL/GenBank/DDBJ databases">
        <authorList>
            <person name="Chebbi M.A."/>
            <person name="Drezen J.M."/>
        </authorList>
    </citation>
    <scope>NUCLEOTIDE SEQUENCE</scope>
    <source>
        <tissue evidence="12">Whole body</tissue>
    </source>
</reference>
<evidence type="ECO:0000256" key="8">
    <source>
        <dbReference type="ARBA" id="ARBA00023002"/>
    </source>
</evidence>
<dbReference type="Pfam" id="PF01014">
    <property type="entry name" value="Uricase"/>
    <property type="match status" value="2"/>
</dbReference>
<dbReference type="Proteomes" id="UP000729913">
    <property type="component" value="Unassembled WGS sequence"/>
</dbReference>
<evidence type="ECO:0000256" key="7">
    <source>
        <dbReference type="ARBA" id="ARBA00022631"/>
    </source>
</evidence>
<dbReference type="AlphaFoldDB" id="A0A8J5URE9"/>
<dbReference type="GO" id="GO:0019628">
    <property type="term" value="P:urate catabolic process"/>
    <property type="evidence" value="ECO:0007669"/>
    <property type="project" value="UniProtKB-UniPathway"/>
</dbReference>
<dbReference type="FunFam" id="3.10.270.10:FF:000002">
    <property type="entry name" value="Uricase"/>
    <property type="match status" value="1"/>
</dbReference>
<name>A0A8J5URE9_9HYME</name>
<evidence type="ECO:0000256" key="9">
    <source>
        <dbReference type="ARBA" id="ARBA00023140"/>
    </source>
</evidence>
<comment type="similarity">
    <text evidence="4">Belongs to the uricase family.</text>
</comment>
<dbReference type="PANTHER" id="PTHR42874:SF1">
    <property type="entry name" value="URICASE"/>
    <property type="match status" value="1"/>
</dbReference>
<comment type="catalytic activity">
    <reaction evidence="11">
        <text>urate + O2 + H2O = 5-hydroxyisourate + H2O2</text>
        <dbReference type="Rhea" id="RHEA:21368"/>
        <dbReference type="ChEBI" id="CHEBI:15377"/>
        <dbReference type="ChEBI" id="CHEBI:15379"/>
        <dbReference type="ChEBI" id="CHEBI:16240"/>
        <dbReference type="ChEBI" id="CHEBI:17775"/>
        <dbReference type="ChEBI" id="CHEBI:18072"/>
        <dbReference type="EC" id="1.7.3.3"/>
    </reaction>
</comment>
<dbReference type="GO" id="GO:0006145">
    <property type="term" value="P:purine nucleobase catabolic process"/>
    <property type="evidence" value="ECO:0007669"/>
    <property type="project" value="TreeGrafter"/>
</dbReference>
<dbReference type="GO" id="GO:0004846">
    <property type="term" value="F:urate oxidase activity"/>
    <property type="evidence" value="ECO:0007669"/>
    <property type="project" value="UniProtKB-EC"/>
</dbReference>
<evidence type="ECO:0000313" key="12">
    <source>
        <dbReference type="EMBL" id="KAG8037697.1"/>
    </source>
</evidence>
<evidence type="ECO:0000256" key="2">
    <source>
        <dbReference type="ARBA" id="ARBA00004275"/>
    </source>
</evidence>
<keyword evidence="7" id="KW-0659">Purine metabolism</keyword>
<proteinExistence type="inferred from homology"/>
<keyword evidence="8" id="KW-0560">Oxidoreductase</keyword>
<evidence type="ECO:0000256" key="6">
    <source>
        <dbReference type="ARBA" id="ARBA00017098"/>
    </source>
</evidence>
<protein>
    <recommendedName>
        <fullName evidence="6">Uricase</fullName>
        <ecNumber evidence="5">1.7.3.3</ecNumber>
    </recommendedName>
    <alternativeName>
        <fullName evidence="10">Urate oxidase</fullName>
    </alternativeName>
</protein>
<evidence type="ECO:0000313" key="13">
    <source>
        <dbReference type="Proteomes" id="UP000729913"/>
    </source>
</evidence>
<evidence type="ECO:0000256" key="3">
    <source>
        <dbReference type="ARBA" id="ARBA00004831"/>
    </source>
</evidence>
<evidence type="ECO:0000256" key="1">
    <source>
        <dbReference type="ARBA" id="ARBA00003860"/>
    </source>
</evidence>
<dbReference type="PANTHER" id="PTHR42874">
    <property type="entry name" value="URICASE"/>
    <property type="match status" value="1"/>
</dbReference>
<keyword evidence="9" id="KW-0576">Peroxisome</keyword>
<dbReference type="InterPro" id="IPR002042">
    <property type="entry name" value="Uricase"/>
</dbReference>
<comment type="caution">
    <text evidence="12">The sequence shown here is derived from an EMBL/GenBank/DDBJ whole genome shotgun (WGS) entry which is preliminary data.</text>
</comment>
<comment type="function">
    <text evidence="1">Catalyzes the oxidation of uric acid to 5-hydroxyisourate, which is further processed to form (S)-allantoin.</text>
</comment>
<keyword evidence="13" id="KW-1185">Reference proteome</keyword>
<dbReference type="EMBL" id="JAAOIC020000047">
    <property type="protein sequence ID" value="KAG8037697.1"/>
    <property type="molecule type" value="Genomic_DNA"/>
</dbReference>
<reference evidence="12" key="2">
    <citation type="submission" date="2021-04" db="EMBL/GenBank/DDBJ databases">
        <title>Genome-wide patterns of bracovirus chromosomal integration into multiple host tissues during parasitism.</title>
        <authorList>
            <person name="Chebbi M.A.C."/>
        </authorList>
    </citation>
    <scope>NUCLEOTIDE SEQUENCE</scope>
    <source>
        <tissue evidence="12">Whole body</tissue>
    </source>
</reference>
<dbReference type="UniPathway" id="UPA00394">
    <property type="reaction ID" value="UER00650"/>
</dbReference>
<comment type="subcellular location">
    <subcellularLocation>
        <location evidence="2">Peroxisome</location>
    </subcellularLocation>
</comment>
<dbReference type="OrthoDB" id="9992118at2759"/>
<dbReference type="EC" id="1.7.3.3" evidence="5"/>
<evidence type="ECO:0000256" key="5">
    <source>
        <dbReference type="ARBA" id="ARBA00012598"/>
    </source>
</evidence>
<sequence>MSKLGALADDSLSIMDGIKIYSNPVSKKKVIDSNKIKNNSNAWAGVQLNPVSKHDDNLNKYEIGAYGYGKNNVKLLYVKRENANRHEIREYEVDTHLRLGSQKDYLEGDNRDIIATDSQKNTVYILAKKYGIKSPEEFGILLCAHYLYTYKHVEEVHVNIEEYPWMRHAVNGVPHNHAFIFNPLATRYCHVTQLRNESPRIRGGLKDMRVLKTTQSSFIDFIQDDYRTLPDANDRIFSTVVTASWDFSTATDVNFDSVWTTVKDSILEKFAGPPLTGISSPSVQNTLYLAERSILDKVHQIKSIEMRMPNKHYFDLDMSKFPKLVDGENKEVYLPVDKPSGIIYAQLNRKDLTSRL</sequence>
<accession>A0A8J5URE9</accession>
<dbReference type="NCBIfam" id="TIGR03383">
    <property type="entry name" value="urate_oxi"/>
    <property type="match status" value="1"/>
</dbReference>
<gene>
    <name evidence="12" type="ORF">G9C98_005908</name>
</gene>
<dbReference type="PIRSF" id="PIRSF000241">
    <property type="entry name" value="Urate_oxidase"/>
    <property type="match status" value="1"/>
</dbReference>
<comment type="pathway">
    <text evidence="3">Purine metabolism; urate degradation; (S)-allantoin from urate: step 1/3.</text>
</comment>
<evidence type="ECO:0000256" key="10">
    <source>
        <dbReference type="ARBA" id="ARBA00031317"/>
    </source>
</evidence>
<dbReference type="GO" id="GO:0005777">
    <property type="term" value="C:peroxisome"/>
    <property type="evidence" value="ECO:0007669"/>
    <property type="project" value="UniProtKB-SubCell"/>
</dbReference>
<evidence type="ECO:0000256" key="4">
    <source>
        <dbReference type="ARBA" id="ARBA00009760"/>
    </source>
</evidence>